<accession>A0A1I5D570</accession>
<dbReference type="Pfam" id="PF00266">
    <property type="entry name" value="Aminotran_5"/>
    <property type="match status" value="1"/>
</dbReference>
<dbReference type="InterPro" id="IPR015422">
    <property type="entry name" value="PyrdxlP-dep_Trfase_small"/>
</dbReference>
<feature type="domain" description="Aminotransferase class V" evidence="5">
    <location>
        <begin position="18"/>
        <end position="381"/>
    </location>
</feature>
<evidence type="ECO:0000256" key="1">
    <source>
        <dbReference type="ARBA" id="ARBA00001933"/>
    </source>
</evidence>
<dbReference type="PROSITE" id="PS00595">
    <property type="entry name" value="AA_TRANSFER_CLASS_5"/>
    <property type="match status" value="1"/>
</dbReference>
<evidence type="ECO:0000256" key="2">
    <source>
        <dbReference type="ARBA" id="ARBA00022898"/>
    </source>
</evidence>
<dbReference type="OrthoDB" id="513408at2"/>
<dbReference type="PANTHER" id="PTHR43586">
    <property type="entry name" value="CYSTEINE DESULFURASE"/>
    <property type="match status" value="1"/>
</dbReference>
<gene>
    <name evidence="6" type="ORF">SAMN05421594_4813</name>
</gene>
<organism evidence="6 7">
    <name type="scientific">Chryseobacterium oleae</name>
    <dbReference type="NCBI Taxonomy" id="491207"/>
    <lineage>
        <taxon>Bacteria</taxon>
        <taxon>Pseudomonadati</taxon>
        <taxon>Bacteroidota</taxon>
        <taxon>Flavobacteriia</taxon>
        <taxon>Flavobacteriales</taxon>
        <taxon>Weeksellaceae</taxon>
        <taxon>Chryseobacterium group</taxon>
        <taxon>Chryseobacterium</taxon>
    </lineage>
</organism>
<dbReference type="EMBL" id="FOVD01000012">
    <property type="protein sequence ID" value="SFN94404.1"/>
    <property type="molecule type" value="Genomic_DNA"/>
</dbReference>
<protein>
    <submittedName>
        <fullName evidence="6">Selenocysteine lyase/Cysteine desulfurase</fullName>
    </submittedName>
</protein>
<dbReference type="InterPro" id="IPR015421">
    <property type="entry name" value="PyrdxlP-dep_Trfase_major"/>
</dbReference>
<dbReference type="InterPro" id="IPR015424">
    <property type="entry name" value="PyrdxlP-dep_Trfase"/>
</dbReference>
<evidence type="ECO:0000259" key="5">
    <source>
        <dbReference type="Pfam" id="PF00266"/>
    </source>
</evidence>
<name>A0A1I5D570_CHROL</name>
<dbReference type="SUPFAM" id="SSF53383">
    <property type="entry name" value="PLP-dependent transferases"/>
    <property type="match status" value="1"/>
</dbReference>
<reference evidence="7" key="1">
    <citation type="submission" date="2016-10" db="EMBL/GenBank/DDBJ databases">
        <authorList>
            <person name="Varghese N."/>
            <person name="Submissions S."/>
        </authorList>
    </citation>
    <scope>NUCLEOTIDE SEQUENCE [LARGE SCALE GENOMIC DNA]</scope>
    <source>
        <strain evidence="7">DSM 25575</strain>
    </source>
</reference>
<evidence type="ECO:0000256" key="3">
    <source>
        <dbReference type="RuleBase" id="RU004075"/>
    </source>
</evidence>
<dbReference type="AlphaFoldDB" id="A0A1I5D570"/>
<comment type="similarity">
    <text evidence="3">Belongs to the class-V pyridoxal-phosphate-dependent aminotransferase family.</text>
</comment>
<dbReference type="InterPro" id="IPR020578">
    <property type="entry name" value="Aminotrans_V_PyrdxlP_BS"/>
</dbReference>
<evidence type="ECO:0000313" key="7">
    <source>
        <dbReference type="Proteomes" id="UP000198769"/>
    </source>
</evidence>
<dbReference type="Proteomes" id="UP000198769">
    <property type="component" value="Unassembled WGS sequence"/>
</dbReference>
<dbReference type="InterPro" id="IPR000192">
    <property type="entry name" value="Aminotrans_V_dom"/>
</dbReference>
<dbReference type="RefSeq" id="WP_090027756.1">
    <property type="nucleotide sequence ID" value="NZ_FOVD01000012.1"/>
</dbReference>
<keyword evidence="7" id="KW-1185">Reference proteome</keyword>
<sequence length="388" mass="43503">MDLNIIRQDTIGCTDKLFLNSAGGSLMPEIVVKTMTDYIYLEQQYGAYGAADRNGEKIRQFYEAAAQLINAKPENMAFTVSSTDAYAKALSSIQFENGDVIITTNDDYVSNQIAFFSLQKKSGVKVIRVKNLPDHELELEDLENLVKKHHPKLVAVTHIPTNSGLIQNVEGAGEICRRYDVLYLVDACQSVGQLAVDVNKIGCDFLTATGRKFMRGPRGTGFLYVSDRVLEKDMAPVFLDMNGAEWTEFNDYKLLKTAKRFEHWETSISSILGFTEAVKYANGIGLQNIEIYTKTLAEQLRMGLRNNGFRVLDEGRNLAAIVTFCASDGSIDGIYKALKENNVYFSVSNKSNALIDFTLKNLDRAIRLSPHYFNTSEEIEEVVRMLNK</sequence>
<comment type="cofactor">
    <cofactor evidence="1 4">
        <name>pyridoxal 5'-phosphate</name>
        <dbReference type="ChEBI" id="CHEBI:597326"/>
    </cofactor>
</comment>
<dbReference type="Gene3D" id="3.90.1150.10">
    <property type="entry name" value="Aspartate Aminotransferase, domain 1"/>
    <property type="match status" value="1"/>
</dbReference>
<dbReference type="Gene3D" id="3.40.640.10">
    <property type="entry name" value="Type I PLP-dependent aspartate aminotransferase-like (Major domain)"/>
    <property type="match status" value="1"/>
</dbReference>
<keyword evidence="6" id="KW-0456">Lyase</keyword>
<evidence type="ECO:0000313" key="6">
    <source>
        <dbReference type="EMBL" id="SFN94404.1"/>
    </source>
</evidence>
<evidence type="ECO:0000256" key="4">
    <source>
        <dbReference type="RuleBase" id="RU004504"/>
    </source>
</evidence>
<proteinExistence type="inferred from homology"/>
<dbReference type="PANTHER" id="PTHR43586:SF24">
    <property type="entry name" value="BLR4730 PROTEIN"/>
    <property type="match status" value="1"/>
</dbReference>
<keyword evidence="2" id="KW-0663">Pyridoxal phosphate</keyword>
<dbReference type="GO" id="GO:0016829">
    <property type="term" value="F:lyase activity"/>
    <property type="evidence" value="ECO:0007669"/>
    <property type="project" value="UniProtKB-KW"/>
</dbReference>